<dbReference type="Proteomes" id="UP000258581">
    <property type="component" value="Segment"/>
</dbReference>
<reference evidence="2" key="1">
    <citation type="submission" date="2018-06" db="EMBL/GenBank/DDBJ databases">
        <authorList>
            <person name="Sharma R."/>
            <person name="James B."/>
            <person name="Berg J.A."/>
            <person name="Breakwell D.P."/>
            <person name="Hope S."/>
            <person name="Grose J.H."/>
        </authorList>
    </citation>
    <scope>NUCLEOTIDE SEQUENCE [LARGE SCALE GENOMIC DNA]</scope>
</reference>
<dbReference type="Pfam" id="PF25613">
    <property type="entry name" value="DUF7941"/>
    <property type="match status" value="1"/>
</dbReference>
<evidence type="ECO:0000313" key="1">
    <source>
        <dbReference type="EMBL" id="AXF51297.1"/>
    </source>
</evidence>
<gene>
    <name evidence="1" type="ORF">WELLINGTON_168</name>
</gene>
<protein>
    <submittedName>
        <fullName evidence="1">Putative virion structural protein</fullName>
    </submittedName>
</protein>
<organism evidence="1 2">
    <name type="scientific">Erwinia phage Wellington</name>
    <dbReference type="NCBI Taxonomy" id="2267653"/>
    <lineage>
        <taxon>Viruses</taxon>
        <taxon>Duplodnaviria</taxon>
        <taxon>Heunggongvirae</taxon>
        <taxon>Uroviricota</taxon>
        <taxon>Caudoviricetes</taxon>
        <taxon>Chimalliviridae</taxon>
        <taxon>Wellingtonvirus</taxon>
        <taxon>Wellingtonvirus wellington</taxon>
    </lineage>
</organism>
<proteinExistence type="predicted"/>
<name>A0A345BLH6_9CAUD</name>
<keyword evidence="2" id="KW-1185">Reference proteome</keyword>
<sequence>MGFYNGTAMELLCQQVIRDNPSMAGRLTPDAVTVNGTAVARNNNGRNTQITFVGIPGKGFFGELTLSYDRINLLNFTGNLYFPVQMSDGVTTYTEALPDINDQLGLNLTRADLAAPDTVLTGGTVGFTSIDIAIAASSALYNGTLRVNWRRTPVGNYTGTGPGPTMLLAGDEQSGYFGVVPAAEMFTAQELVNAILEGTGLSANVGTASYDWMKFFYKGKVLFIPKRPLVGTSWDNYYKAGSAYGSDDPNGPLYPGSDGVAVQQNKIIAKRSGDKSYYFHHRLPRGAENIIGSSSLTGEDYGLVRKILGGEWGNEPGTTIGQAGVYYMSQHIGNASQPQLFSIYTMKGEYFNSQISKTQTYGYVPVLEYVNPDDTVLPVSDFSGKYNITVTPPVVTYTPQVNELSPIVPLATRTTLLTPPATSVSADDGLMPLTPLAAATPKLTPATVTASTRVPNAKTSLNTTNGVLGDFK</sequence>
<dbReference type="InterPro" id="IPR057701">
    <property type="entry name" value="DUF7941"/>
</dbReference>
<dbReference type="EMBL" id="MH426724">
    <property type="protein sequence ID" value="AXF51297.1"/>
    <property type="molecule type" value="Genomic_DNA"/>
</dbReference>
<accession>A0A345BLH6</accession>
<evidence type="ECO:0000313" key="2">
    <source>
        <dbReference type="Proteomes" id="UP000258581"/>
    </source>
</evidence>